<dbReference type="PANTHER" id="PTHR10302:SF27">
    <property type="entry name" value="SINGLE-STRANDED DNA-BINDING PROTEIN"/>
    <property type="match status" value="1"/>
</dbReference>
<accession>A0AA94HTA2</accession>
<evidence type="ECO:0000256" key="3">
    <source>
        <dbReference type="PIRNR" id="PIRNR002070"/>
    </source>
</evidence>
<feature type="region of interest" description="Disordered" evidence="4">
    <location>
        <begin position="105"/>
        <end position="134"/>
    </location>
</feature>
<dbReference type="Proteomes" id="UP000182680">
    <property type="component" value="Unassembled WGS sequence"/>
</dbReference>
<dbReference type="InterPro" id="IPR011344">
    <property type="entry name" value="ssDNA-bd"/>
</dbReference>
<dbReference type="RefSeq" id="WP_072311935.1">
    <property type="nucleotide sequence ID" value="NZ_FPIW01000028.1"/>
</dbReference>
<dbReference type="GO" id="GO:0003697">
    <property type="term" value="F:single-stranded DNA binding"/>
    <property type="evidence" value="ECO:0007669"/>
    <property type="project" value="UniProtKB-UniRule"/>
</dbReference>
<dbReference type="CDD" id="cd04496">
    <property type="entry name" value="SSB_OBF"/>
    <property type="match status" value="1"/>
</dbReference>
<dbReference type="NCBIfam" id="TIGR00621">
    <property type="entry name" value="ssb"/>
    <property type="match status" value="1"/>
</dbReference>
<organism evidence="5 6">
    <name type="scientific">Desulfovibrio desulfuricans</name>
    <dbReference type="NCBI Taxonomy" id="876"/>
    <lineage>
        <taxon>Bacteria</taxon>
        <taxon>Pseudomonadati</taxon>
        <taxon>Thermodesulfobacteriota</taxon>
        <taxon>Desulfovibrionia</taxon>
        <taxon>Desulfovibrionales</taxon>
        <taxon>Desulfovibrionaceae</taxon>
        <taxon>Desulfovibrio</taxon>
    </lineage>
</organism>
<dbReference type="SUPFAM" id="SSF50249">
    <property type="entry name" value="Nucleic acid-binding proteins"/>
    <property type="match status" value="1"/>
</dbReference>
<name>A0AA94HTA2_DESDE</name>
<evidence type="ECO:0000256" key="2">
    <source>
        <dbReference type="HAMAP-Rule" id="MF_00984"/>
    </source>
</evidence>
<dbReference type="Gene3D" id="2.40.50.140">
    <property type="entry name" value="Nucleic acid-binding proteins"/>
    <property type="match status" value="1"/>
</dbReference>
<comment type="subunit">
    <text evidence="2">Homotetramer.</text>
</comment>
<evidence type="ECO:0000313" key="6">
    <source>
        <dbReference type="Proteomes" id="UP000182680"/>
    </source>
</evidence>
<gene>
    <name evidence="5" type="ORF">SAMN02910291_01701</name>
</gene>
<dbReference type="AlphaFoldDB" id="A0AA94HTA2"/>
<comment type="caution">
    <text evidence="2">Lacks conserved residue(s) required for the propagation of feature annotation.</text>
</comment>
<keyword evidence="1 2" id="KW-0238">DNA-binding</keyword>
<dbReference type="Pfam" id="PF00436">
    <property type="entry name" value="SSB"/>
    <property type="match status" value="1"/>
</dbReference>
<dbReference type="PIRSF" id="PIRSF002070">
    <property type="entry name" value="SSB"/>
    <property type="match status" value="1"/>
</dbReference>
<dbReference type="HAMAP" id="MF_00984">
    <property type="entry name" value="SSB"/>
    <property type="match status" value="1"/>
</dbReference>
<dbReference type="InterPro" id="IPR012340">
    <property type="entry name" value="NA-bd_OB-fold"/>
</dbReference>
<dbReference type="EMBL" id="FPIW01000028">
    <property type="protein sequence ID" value="SFW52713.1"/>
    <property type="molecule type" value="Genomic_DNA"/>
</dbReference>
<dbReference type="GO" id="GO:0006260">
    <property type="term" value="P:DNA replication"/>
    <property type="evidence" value="ECO:0007669"/>
    <property type="project" value="InterPro"/>
</dbReference>
<comment type="caution">
    <text evidence="5">The sequence shown here is derived from an EMBL/GenBank/DDBJ whole genome shotgun (WGS) entry which is preliminary data.</text>
</comment>
<reference evidence="6" key="1">
    <citation type="submission" date="2016-11" db="EMBL/GenBank/DDBJ databases">
        <authorList>
            <person name="Jaros S."/>
            <person name="Januszkiewicz K."/>
            <person name="Wedrychowicz H."/>
        </authorList>
    </citation>
    <scope>NUCLEOTIDE SEQUENCE [LARGE SCALE GENOMIC DNA]</scope>
    <source>
        <strain evidence="6">DSM 7057</strain>
    </source>
</reference>
<dbReference type="GO" id="GO:0009295">
    <property type="term" value="C:nucleoid"/>
    <property type="evidence" value="ECO:0007669"/>
    <property type="project" value="TreeGrafter"/>
</dbReference>
<protein>
    <recommendedName>
        <fullName evidence="2 3">Single-stranded DNA-binding protein</fullName>
        <shortName evidence="2">SSB</shortName>
    </recommendedName>
</protein>
<sequence>MLNRATILGRLGQDVILMYTPTGIPVARFNVATSKTFKDTNGNPVEKTDWHRIVVFQRLAENCSNYLAKGSLVYVEGFMSTRKWQDQHGQDRYTTEITARRVQFLDRKPEAQPQTPVDDLPPAPLEDTGEGGAW</sequence>
<evidence type="ECO:0000256" key="1">
    <source>
        <dbReference type="ARBA" id="ARBA00023125"/>
    </source>
</evidence>
<dbReference type="PROSITE" id="PS50935">
    <property type="entry name" value="SSB"/>
    <property type="match status" value="1"/>
</dbReference>
<dbReference type="InterPro" id="IPR000424">
    <property type="entry name" value="Primosome_PriB/ssb"/>
</dbReference>
<evidence type="ECO:0000256" key="4">
    <source>
        <dbReference type="SAM" id="MobiDB-lite"/>
    </source>
</evidence>
<evidence type="ECO:0000313" key="5">
    <source>
        <dbReference type="EMBL" id="SFW52713.1"/>
    </source>
</evidence>
<dbReference type="PANTHER" id="PTHR10302">
    <property type="entry name" value="SINGLE-STRANDED DNA-BINDING PROTEIN"/>
    <property type="match status" value="1"/>
</dbReference>
<proteinExistence type="inferred from homology"/>
<feature type="DNA-binding region" evidence="2">
    <location>
        <begin position="50"/>
        <end position="56"/>
    </location>
</feature>